<feature type="region of interest" description="Disordered" evidence="1">
    <location>
        <begin position="120"/>
        <end position="146"/>
    </location>
</feature>
<organism evidence="2">
    <name type="scientific">Ixodes ricinus</name>
    <name type="common">Common tick</name>
    <name type="synonym">Acarus ricinus</name>
    <dbReference type="NCBI Taxonomy" id="34613"/>
    <lineage>
        <taxon>Eukaryota</taxon>
        <taxon>Metazoa</taxon>
        <taxon>Ecdysozoa</taxon>
        <taxon>Arthropoda</taxon>
        <taxon>Chelicerata</taxon>
        <taxon>Arachnida</taxon>
        <taxon>Acari</taxon>
        <taxon>Parasitiformes</taxon>
        <taxon>Ixodida</taxon>
        <taxon>Ixodoidea</taxon>
        <taxon>Ixodidae</taxon>
        <taxon>Ixodinae</taxon>
        <taxon>Ixodes</taxon>
    </lineage>
</organism>
<name>A0A0K8RA20_IXORI</name>
<proteinExistence type="evidence at transcript level"/>
<accession>A0A0K8RA20</accession>
<evidence type="ECO:0000313" key="2">
    <source>
        <dbReference type="EMBL" id="JAA68012.1"/>
    </source>
</evidence>
<sequence length="146" mass="15864">MRLLGGVFPVILGQFLRDHQLRDVHSVAEEVGNRLLRKRHSPVGIPVNENLLKAGVNEVGHKGAVVPADGLDALAVHLVVCVRPRVEQPGVALLVDQQVREVGLLELEVDGAHNLLRHKSAASRPSSMAFSRESTPKRIMTESVSP</sequence>
<feature type="compositionally biased region" description="Polar residues" evidence="1">
    <location>
        <begin position="123"/>
        <end position="133"/>
    </location>
</feature>
<protein>
    <submittedName>
        <fullName evidence="2">Putative dna polymerase delta catalytic subunit</fullName>
    </submittedName>
</protein>
<evidence type="ECO:0000256" key="1">
    <source>
        <dbReference type="SAM" id="MobiDB-lite"/>
    </source>
</evidence>
<reference evidence="2" key="1">
    <citation type="submission" date="2012-12" db="EMBL/GenBank/DDBJ databases">
        <title>Identification and characterization of a phenylalanine ammonia-lyase gene family in Isatis indigotica Fort.</title>
        <authorList>
            <person name="Liu Q."/>
            <person name="Chen J."/>
            <person name="Zhou X."/>
            <person name="Di P."/>
            <person name="Xiao Y."/>
            <person name="Xuan H."/>
            <person name="Zhang L."/>
            <person name="Chen W."/>
        </authorList>
    </citation>
    <scope>NUCLEOTIDE SEQUENCE</scope>
    <source>
        <tissue evidence="2">Salivary gland</tissue>
    </source>
</reference>
<dbReference type="EMBL" id="GADI01005796">
    <property type="protein sequence ID" value="JAA68012.1"/>
    <property type="molecule type" value="mRNA"/>
</dbReference>
<dbReference type="AlphaFoldDB" id="A0A0K8RA20"/>